<keyword evidence="1" id="KW-0547">Nucleotide-binding</keyword>
<dbReference type="InterPro" id="IPR011761">
    <property type="entry name" value="ATP-grasp"/>
</dbReference>
<dbReference type="RefSeq" id="WP_386024636.1">
    <property type="nucleotide sequence ID" value="NZ_JBHUHX010000012.1"/>
</dbReference>
<dbReference type="Proteomes" id="UP001597337">
    <property type="component" value="Unassembled WGS sequence"/>
</dbReference>
<keyword evidence="1" id="KW-0067">ATP-binding</keyword>
<keyword evidence="4" id="KW-1185">Reference proteome</keyword>
<gene>
    <name evidence="3" type="ORF">ACFSJC_06020</name>
</gene>
<keyword evidence="3" id="KW-0436">Ligase</keyword>
<sequence length="410" mass="45468">MQTVLGLAPLLRQSLSGADLTSLGQTLIQRASADPNDSAALMDAAILMQFRGQPELAMELQRAALKIDRQYQVQSSRPARLNLLGIVAPGELMANMPLECLLEDSDIGLTLHYATAEEAHADAFDPNQLPDHDLLFVAIGESDTNRPLLDAWQLRLNDWHKPVINPPPAILRTARDQAHRLLSDIPGVLAPSTWRLDRGQIQTIIAQGHFFPTPPDSSPESIPLILRPVDSHAGQGLVKTESNDEFLTALATFPDQEVFLSPFIDYQSEDGLYRKYRIVMIDGQPFACHMASSRNWMIHYLNAGMEDSEEKRAEEATFMANFDQDFALRHGEALSAIQGAIGLDYLGIDCAELRDGNLFIFEVDPAMVVHAMDPIDLYPYKQPAMRKIFDAFDALLTRRAQESAEPNGIG</sequence>
<protein>
    <submittedName>
        <fullName evidence="3">RimK family alpha-L-glutamate ligase</fullName>
    </submittedName>
</protein>
<evidence type="ECO:0000259" key="2">
    <source>
        <dbReference type="PROSITE" id="PS50975"/>
    </source>
</evidence>
<evidence type="ECO:0000313" key="3">
    <source>
        <dbReference type="EMBL" id="MFD2111393.1"/>
    </source>
</evidence>
<organism evidence="3 4">
    <name type="scientific">Thiorhodococcus fuscus</name>
    <dbReference type="NCBI Taxonomy" id="527200"/>
    <lineage>
        <taxon>Bacteria</taxon>
        <taxon>Pseudomonadati</taxon>
        <taxon>Pseudomonadota</taxon>
        <taxon>Gammaproteobacteria</taxon>
        <taxon>Chromatiales</taxon>
        <taxon>Chromatiaceae</taxon>
        <taxon>Thiorhodococcus</taxon>
    </lineage>
</organism>
<dbReference type="InterPro" id="IPR011990">
    <property type="entry name" value="TPR-like_helical_dom_sf"/>
</dbReference>
<dbReference type="PROSITE" id="PS50975">
    <property type="entry name" value="ATP_GRASP"/>
    <property type="match status" value="1"/>
</dbReference>
<proteinExistence type="predicted"/>
<feature type="domain" description="ATP-grasp" evidence="2">
    <location>
        <begin position="195"/>
        <end position="397"/>
    </location>
</feature>
<accession>A0ABW4Y674</accession>
<reference evidence="4" key="1">
    <citation type="journal article" date="2019" name="Int. J. Syst. Evol. Microbiol.">
        <title>The Global Catalogue of Microorganisms (GCM) 10K type strain sequencing project: providing services to taxonomists for standard genome sequencing and annotation.</title>
        <authorList>
            <consortium name="The Broad Institute Genomics Platform"/>
            <consortium name="The Broad Institute Genome Sequencing Center for Infectious Disease"/>
            <person name="Wu L."/>
            <person name="Ma J."/>
        </authorList>
    </citation>
    <scope>NUCLEOTIDE SEQUENCE [LARGE SCALE GENOMIC DNA]</scope>
    <source>
        <strain evidence="4">KACC 12597</strain>
    </source>
</reference>
<dbReference type="Gene3D" id="1.25.40.10">
    <property type="entry name" value="Tetratricopeptide repeat domain"/>
    <property type="match status" value="1"/>
</dbReference>
<evidence type="ECO:0000256" key="1">
    <source>
        <dbReference type="PROSITE-ProRule" id="PRU00409"/>
    </source>
</evidence>
<dbReference type="GO" id="GO:0016874">
    <property type="term" value="F:ligase activity"/>
    <property type="evidence" value="ECO:0007669"/>
    <property type="project" value="UniProtKB-KW"/>
</dbReference>
<comment type="caution">
    <text evidence="3">The sequence shown here is derived from an EMBL/GenBank/DDBJ whole genome shotgun (WGS) entry which is preliminary data.</text>
</comment>
<evidence type="ECO:0000313" key="4">
    <source>
        <dbReference type="Proteomes" id="UP001597337"/>
    </source>
</evidence>
<dbReference type="EMBL" id="JBHUHX010000012">
    <property type="protein sequence ID" value="MFD2111393.1"/>
    <property type="molecule type" value="Genomic_DNA"/>
</dbReference>
<dbReference type="SUPFAM" id="SSF56059">
    <property type="entry name" value="Glutathione synthetase ATP-binding domain-like"/>
    <property type="match status" value="1"/>
</dbReference>
<name>A0ABW4Y674_9GAMM</name>